<accession>A0A5B8IVX0</accession>
<name>A0A5B8IVX0_9RHOB</name>
<proteinExistence type="predicted"/>
<protein>
    <submittedName>
        <fullName evidence="4">Kinase</fullName>
    </submittedName>
</protein>
<dbReference type="Proteomes" id="UP000318483">
    <property type="component" value="Chromosome"/>
</dbReference>
<keyword evidence="5" id="KW-1185">Reference proteome</keyword>
<dbReference type="KEGG" id="lit:FPZ52_04845"/>
<gene>
    <name evidence="4" type="ORF">FPZ52_04845</name>
</gene>
<organism evidence="4 5">
    <name type="scientific">Qingshengfaniella alkalisoli</name>
    <dbReference type="NCBI Taxonomy" id="2599296"/>
    <lineage>
        <taxon>Bacteria</taxon>
        <taxon>Pseudomonadati</taxon>
        <taxon>Pseudomonadota</taxon>
        <taxon>Alphaproteobacteria</taxon>
        <taxon>Rhodobacterales</taxon>
        <taxon>Paracoccaceae</taxon>
        <taxon>Qingshengfaniella</taxon>
    </lineage>
</organism>
<dbReference type="InterPro" id="IPR011611">
    <property type="entry name" value="PfkB_dom"/>
</dbReference>
<evidence type="ECO:0000259" key="3">
    <source>
        <dbReference type="Pfam" id="PF00294"/>
    </source>
</evidence>
<dbReference type="AlphaFoldDB" id="A0A5B8IVX0"/>
<evidence type="ECO:0000313" key="5">
    <source>
        <dbReference type="Proteomes" id="UP000318483"/>
    </source>
</evidence>
<dbReference type="EMBL" id="CP042261">
    <property type="protein sequence ID" value="QDY69021.1"/>
    <property type="molecule type" value="Genomic_DNA"/>
</dbReference>
<dbReference type="OrthoDB" id="7869371at2"/>
<dbReference type="InterPro" id="IPR029056">
    <property type="entry name" value="Ribokinase-like"/>
</dbReference>
<evidence type="ECO:0000313" key="4">
    <source>
        <dbReference type="EMBL" id="QDY69021.1"/>
    </source>
</evidence>
<dbReference type="PANTHER" id="PTHR10584:SF166">
    <property type="entry name" value="RIBOKINASE"/>
    <property type="match status" value="1"/>
</dbReference>
<keyword evidence="2 4" id="KW-0418">Kinase</keyword>
<dbReference type="Gene3D" id="3.40.1190.20">
    <property type="match status" value="1"/>
</dbReference>
<dbReference type="PANTHER" id="PTHR10584">
    <property type="entry name" value="SUGAR KINASE"/>
    <property type="match status" value="1"/>
</dbReference>
<dbReference type="GO" id="GO:0016301">
    <property type="term" value="F:kinase activity"/>
    <property type="evidence" value="ECO:0007669"/>
    <property type="project" value="UniProtKB-KW"/>
</dbReference>
<reference evidence="4 5" key="1">
    <citation type="submission" date="2019-07" db="EMBL/GenBank/DDBJ databases">
        <title>Litoreibacter alkalisoli sp. nov., isolated from saline-alkaline soil.</title>
        <authorList>
            <person name="Wang S."/>
            <person name="Xu L."/>
            <person name="Xing Y.-T."/>
            <person name="Sun J.-Q."/>
        </authorList>
    </citation>
    <scope>NUCLEOTIDE SEQUENCE [LARGE SCALE GENOMIC DNA]</scope>
    <source>
        <strain evidence="4 5">LN3S51</strain>
    </source>
</reference>
<dbReference type="RefSeq" id="WP_146364229.1">
    <property type="nucleotide sequence ID" value="NZ_CP042261.1"/>
</dbReference>
<dbReference type="Pfam" id="PF00294">
    <property type="entry name" value="PfkB"/>
    <property type="match status" value="1"/>
</dbReference>
<feature type="domain" description="Carbohydrate kinase PfkB" evidence="3">
    <location>
        <begin position="6"/>
        <end position="292"/>
    </location>
</feature>
<dbReference type="SUPFAM" id="SSF53613">
    <property type="entry name" value="Ribokinase-like"/>
    <property type="match status" value="1"/>
</dbReference>
<sequence length="296" mass="30715">MSKQPDIICIGSVLWDLIGRTDIPMKAGDDQPGRITRLAGGVALNIAQTLVRFAMRPAVLTVIGNDREGTQLIEACEALGIDTAFALRRDDLPTDRYMAIESTGGLVAAIADAHSLEAAGDTILQPLRDGRLGTLDAPYCGRVALDGNLTQDLLTQIASGPLFANADLRVAPASTGKAIRLKPLLKAPNATLYLNLEEAGILAGASFQTTADAARALVNGGCSRVLVTNGPHDTSDACAAEIHSAAPPPVEARRITGAGDTFMAAHIAAESEGHNREFALNAALQAAATYVSGVDA</sequence>
<evidence type="ECO:0000256" key="1">
    <source>
        <dbReference type="ARBA" id="ARBA00022679"/>
    </source>
</evidence>
<evidence type="ECO:0000256" key="2">
    <source>
        <dbReference type="ARBA" id="ARBA00022777"/>
    </source>
</evidence>
<keyword evidence="1" id="KW-0808">Transferase</keyword>